<feature type="transmembrane region" description="Helical" evidence="7">
    <location>
        <begin position="556"/>
        <end position="577"/>
    </location>
</feature>
<evidence type="ECO:0000313" key="8">
    <source>
        <dbReference type="EMBL" id="QDV37323.1"/>
    </source>
</evidence>
<evidence type="ECO:0000256" key="1">
    <source>
        <dbReference type="ARBA" id="ARBA00004651"/>
    </source>
</evidence>
<keyword evidence="2" id="KW-1003">Cell membrane</keyword>
<dbReference type="GO" id="GO:0005886">
    <property type="term" value="C:plasma membrane"/>
    <property type="evidence" value="ECO:0007669"/>
    <property type="project" value="UniProtKB-SubCell"/>
</dbReference>
<proteinExistence type="predicted"/>
<evidence type="ECO:0000256" key="5">
    <source>
        <dbReference type="ARBA" id="ARBA00023136"/>
    </source>
</evidence>
<reference evidence="8 9" key="1">
    <citation type="submission" date="2019-02" db="EMBL/GenBank/DDBJ databases">
        <title>Deep-cultivation of Planctomycetes and their phenomic and genomic characterization uncovers novel biology.</title>
        <authorList>
            <person name="Wiegand S."/>
            <person name="Jogler M."/>
            <person name="Boedeker C."/>
            <person name="Pinto D."/>
            <person name="Vollmers J."/>
            <person name="Rivas-Marin E."/>
            <person name="Kohn T."/>
            <person name="Peeters S.H."/>
            <person name="Heuer A."/>
            <person name="Rast P."/>
            <person name="Oberbeckmann S."/>
            <person name="Bunk B."/>
            <person name="Jeske O."/>
            <person name="Meyerdierks A."/>
            <person name="Storesund J.E."/>
            <person name="Kallscheuer N."/>
            <person name="Luecker S."/>
            <person name="Lage O.M."/>
            <person name="Pohl T."/>
            <person name="Merkel B.J."/>
            <person name="Hornburger P."/>
            <person name="Mueller R.-W."/>
            <person name="Bruemmer F."/>
            <person name="Labrenz M."/>
            <person name="Spormann A.M."/>
            <person name="Op den Camp H."/>
            <person name="Overmann J."/>
            <person name="Amann R."/>
            <person name="Jetten M.S.M."/>
            <person name="Mascher T."/>
            <person name="Medema M.H."/>
            <person name="Devos D.P."/>
            <person name="Kaster A.-K."/>
            <person name="Ovreas L."/>
            <person name="Rohde M."/>
            <person name="Galperin M.Y."/>
            <person name="Jogler C."/>
        </authorList>
    </citation>
    <scope>NUCLEOTIDE SEQUENCE [LARGE SCALE GENOMIC DNA]</scope>
    <source>
        <strain evidence="8 9">ElP</strain>
    </source>
</reference>
<sequence length="611" mass="65309">MSTIALESATTPPTPLQPSSGPGSPARALPPVLGKLLSGSFWLALRTPLQAISAFWSIPLMLGAFGEGLSGAYWYAWGFGFFQFLFEFGMSSALQRQVSERWTRGDRAGVDRAISCGMLFYAIIALVQSAALMVVAYGLMPHSTFAENDVQYRLIIQLLWLQALTSPCYGISVVVSSILQAARRYEVMPRFDVLIVVIRFAVLLIGVVIGTVLVAIASNRAEFSIAPGGSDLVRALAGTAIGVTLGHVAVAPALLTVVVAQTIVQVGLSLGPALWVIARKLEYRPRLARVRLADFRSLAHFSFYIFLIQLSVVLADKVDTTILGFAIENPDAAVSAYKAVSSPFLQLRQLGWTLSFLVMPAVASLAAVGDRHGLDRVTYDGARLHTAAVLPVGVLAFLYAGPFLELWVGQQFEGSKVYSIPELARLMRLFLIAALPLVVAVHVQVATGLGRIAVVAVAALAGAVVNFPLSLFLTYRMGVSGVIWGTVLTTLFSNLLVPAIYTFRVLDVGIAAYVRRTLIAPLSGAAAMLVSCWLLHGSGYTADPRGDGPIARITPFSVHLAIGSVAFVAGYVAIPIGRSDLHRLVRRLLGSTDADRSGHRGGSGARQRDHS</sequence>
<dbReference type="Proteomes" id="UP000317835">
    <property type="component" value="Chromosome"/>
</dbReference>
<feature type="transmembrane region" description="Helical" evidence="7">
    <location>
        <begin position="518"/>
        <end position="536"/>
    </location>
</feature>
<feature type="transmembrane region" description="Helical" evidence="7">
    <location>
        <begin position="298"/>
        <end position="315"/>
    </location>
</feature>
<feature type="transmembrane region" description="Helical" evidence="7">
    <location>
        <begin position="350"/>
        <end position="368"/>
    </location>
</feature>
<keyword evidence="3 7" id="KW-0812">Transmembrane</keyword>
<dbReference type="RefSeq" id="WP_145274959.1">
    <property type="nucleotide sequence ID" value="NZ_CP036426.1"/>
</dbReference>
<gene>
    <name evidence="8" type="ORF">ElP_52580</name>
</gene>
<feature type="transmembrane region" description="Helical" evidence="7">
    <location>
        <begin position="452"/>
        <end position="475"/>
    </location>
</feature>
<feature type="compositionally biased region" description="Polar residues" evidence="6">
    <location>
        <begin position="1"/>
        <end position="22"/>
    </location>
</feature>
<evidence type="ECO:0000256" key="3">
    <source>
        <dbReference type="ARBA" id="ARBA00022692"/>
    </source>
</evidence>
<evidence type="ECO:0000313" key="9">
    <source>
        <dbReference type="Proteomes" id="UP000317835"/>
    </source>
</evidence>
<feature type="transmembrane region" description="Helical" evidence="7">
    <location>
        <begin position="191"/>
        <end position="217"/>
    </location>
</feature>
<feature type="transmembrane region" description="Helical" evidence="7">
    <location>
        <begin position="72"/>
        <end position="94"/>
    </location>
</feature>
<dbReference type="PANTHER" id="PTHR30250:SF26">
    <property type="entry name" value="PSMA PROTEIN"/>
    <property type="match status" value="1"/>
</dbReference>
<comment type="subcellular location">
    <subcellularLocation>
        <location evidence="1">Cell membrane</location>
        <topology evidence="1">Multi-pass membrane protein</topology>
    </subcellularLocation>
</comment>
<feature type="transmembrane region" description="Helical" evidence="7">
    <location>
        <begin position="159"/>
        <end position="179"/>
    </location>
</feature>
<feature type="transmembrane region" description="Helical" evidence="7">
    <location>
        <begin position="427"/>
        <end position="445"/>
    </location>
</feature>
<dbReference type="PANTHER" id="PTHR30250">
    <property type="entry name" value="PST FAMILY PREDICTED COLANIC ACID TRANSPORTER"/>
    <property type="match status" value="1"/>
</dbReference>
<evidence type="ECO:0000256" key="2">
    <source>
        <dbReference type="ARBA" id="ARBA00022475"/>
    </source>
</evidence>
<evidence type="ECO:0000256" key="7">
    <source>
        <dbReference type="SAM" id="Phobius"/>
    </source>
</evidence>
<evidence type="ECO:0000256" key="4">
    <source>
        <dbReference type="ARBA" id="ARBA00022989"/>
    </source>
</evidence>
<keyword evidence="4 7" id="KW-1133">Transmembrane helix</keyword>
<feature type="transmembrane region" description="Helical" evidence="7">
    <location>
        <begin position="481"/>
        <end position="506"/>
    </location>
</feature>
<dbReference type="Pfam" id="PF13440">
    <property type="entry name" value="Polysacc_synt_3"/>
    <property type="match status" value="1"/>
</dbReference>
<dbReference type="EMBL" id="CP036426">
    <property type="protein sequence ID" value="QDV37323.1"/>
    <property type="molecule type" value="Genomic_DNA"/>
</dbReference>
<dbReference type="InterPro" id="IPR050833">
    <property type="entry name" value="Poly_Biosynth_Transport"/>
</dbReference>
<feature type="transmembrane region" description="Helical" evidence="7">
    <location>
        <begin position="43"/>
        <end position="66"/>
    </location>
</feature>
<dbReference type="KEGG" id="tpla:ElP_52580"/>
<protein>
    <submittedName>
        <fullName evidence="8">Uncharacterized protein</fullName>
    </submittedName>
</protein>
<dbReference type="AlphaFoldDB" id="A0A518H8Z6"/>
<evidence type="ECO:0000256" key="6">
    <source>
        <dbReference type="SAM" id="MobiDB-lite"/>
    </source>
</evidence>
<organism evidence="8 9">
    <name type="scientific">Tautonia plasticadhaerens</name>
    <dbReference type="NCBI Taxonomy" id="2527974"/>
    <lineage>
        <taxon>Bacteria</taxon>
        <taxon>Pseudomonadati</taxon>
        <taxon>Planctomycetota</taxon>
        <taxon>Planctomycetia</taxon>
        <taxon>Isosphaerales</taxon>
        <taxon>Isosphaeraceae</taxon>
        <taxon>Tautonia</taxon>
    </lineage>
</organism>
<keyword evidence="9" id="KW-1185">Reference proteome</keyword>
<feature type="transmembrane region" description="Helical" evidence="7">
    <location>
        <begin position="253"/>
        <end position="277"/>
    </location>
</feature>
<feature type="region of interest" description="Disordered" evidence="6">
    <location>
        <begin position="1"/>
        <end position="25"/>
    </location>
</feature>
<dbReference type="OrthoDB" id="239146at2"/>
<accession>A0A518H8Z6</accession>
<feature type="transmembrane region" description="Helical" evidence="7">
    <location>
        <begin position="388"/>
        <end position="407"/>
    </location>
</feature>
<keyword evidence="5 7" id="KW-0472">Membrane</keyword>
<name>A0A518H8Z6_9BACT</name>
<feature type="transmembrane region" description="Helical" evidence="7">
    <location>
        <begin position="114"/>
        <end position="139"/>
    </location>
</feature>